<dbReference type="STRING" id="604089.SAMN04487942_1777"/>
<organism evidence="2 3">
    <name type="scientific">Flavobacterium sinopsychrotolerans</name>
    <dbReference type="NCBI Taxonomy" id="604089"/>
    <lineage>
        <taxon>Bacteria</taxon>
        <taxon>Pseudomonadati</taxon>
        <taxon>Bacteroidota</taxon>
        <taxon>Flavobacteriia</taxon>
        <taxon>Flavobacteriales</taxon>
        <taxon>Flavobacteriaceae</taxon>
        <taxon>Flavobacterium</taxon>
    </lineage>
</organism>
<feature type="compositionally biased region" description="Basic and acidic residues" evidence="1">
    <location>
        <begin position="70"/>
        <end position="81"/>
    </location>
</feature>
<evidence type="ECO:0000313" key="2">
    <source>
        <dbReference type="EMBL" id="SEO11126.1"/>
    </source>
</evidence>
<dbReference type="EMBL" id="FODN01000003">
    <property type="protein sequence ID" value="SEO11126.1"/>
    <property type="molecule type" value="Genomic_DNA"/>
</dbReference>
<feature type="region of interest" description="Disordered" evidence="1">
    <location>
        <begin position="62"/>
        <end position="81"/>
    </location>
</feature>
<proteinExistence type="predicted"/>
<reference evidence="3" key="1">
    <citation type="submission" date="2016-10" db="EMBL/GenBank/DDBJ databases">
        <authorList>
            <person name="Varghese N."/>
            <person name="Submissions S."/>
        </authorList>
    </citation>
    <scope>NUCLEOTIDE SEQUENCE [LARGE SCALE GENOMIC DNA]</scope>
    <source>
        <strain evidence="3">CGMCC 1.8704</strain>
    </source>
</reference>
<dbReference type="RefSeq" id="WP_091169479.1">
    <property type="nucleotide sequence ID" value="NZ_CBCSFM010000005.1"/>
</dbReference>
<gene>
    <name evidence="2" type="ORF">SAMN04487942_1777</name>
</gene>
<sequence>MTKSSQEQMLQKGVYTGIMEKDENNNYFCGEYLLDYKMATKYAVGDWITIKSIIENPSDISYNKYPKKSKNFDKANNKPQQ</sequence>
<protein>
    <submittedName>
        <fullName evidence="2">Uncharacterized protein</fullName>
    </submittedName>
</protein>
<accession>A0A1H8M1V3</accession>
<dbReference type="OrthoDB" id="711907at2"/>
<evidence type="ECO:0000256" key="1">
    <source>
        <dbReference type="SAM" id="MobiDB-lite"/>
    </source>
</evidence>
<keyword evidence="3" id="KW-1185">Reference proteome</keyword>
<name>A0A1H8M1V3_9FLAO</name>
<evidence type="ECO:0000313" key="3">
    <source>
        <dbReference type="Proteomes" id="UP000198657"/>
    </source>
</evidence>
<dbReference type="Proteomes" id="UP000198657">
    <property type="component" value="Unassembled WGS sequence"/>
</dbReference>
<dbReference type="AlphaFoldDB" id="A0A1H8M1V3"/>